<dbReference type="RefSeq" id="WP_168884382.1">
    <property type="nucleotide sequence ID" value="NZ_JABAIL010000007.1"/>
</dbReference>
<dbReference type="PROSITE" id="PS51257">
    <property type="entry name" value="PROKAR_LIPOPROTEIN"/>
    <property type="match status" value="1"/>
</dbReference>
<dbReference type="AlphaFoldDB" id="A0A7X8SNZ6"/>
<dbReference type="EMBL" id="JABAIL010000007">
    <property type="protein sequence ID" value="NLR93672.1"/>
    <property type="molecule type" value="Genomic_DNA"/>
</dbReference>
<dbReference type="Gene3D" id="2.130.10.10">
    <property type="entry name" value="YVTN repeat-like/Quinoprotein amine dehydrogenase"/>
    <property type="match status" value="1"/>
</dbReference>
<comment type="caution">
    <text evidence="1">The sequence shown here is derived from an EMBL/GenBank/DDBJ whole genome shotgun (WGS) entry which is preliminary data.</text>
</comment>
<evidence type="ECO:0000313" key="2">
    <source>
        <dbReference type="Proteomes" id="UP000585050"/>
    </source>
</evidence>
<dbReference type="SUPFAM" id="SSF101908">
    <property type="entry name" value="Putative isomerase YbhE"/>
    <property type="match status" value="1"/>
</dbReference>
<organism evidence="1 2">
    <name type="scientific">Flammeovirga agarivorans</name>
    <dbReference type="NCBI Taxonomy" id="2726742"/>
    <lineage>
        <taxon>Bacteria</taxon>
        <taxon>Pseudomonadati</taxon>
        <taxon>Bacteroidota</taxon>
        <taxon>Cytophagia</taxon>
        <taxon>Cytophagales</taxon>
        <taxon>Flammeovirgaceae</taxon>
        <taxon>Flammeovirga</taxon>
    </lineage>
</organism>
<name>A0A7X8SNZ6_9BACT</name>
<proteinExistence type="predicted"/>
<protein>
    <recommendedName>
        <fullName evidence="3">WD40 repeat domain-containing protein</fullName>
    </recommendedName>
</protein>
<dbReference type="InterPro" id="IPR015943">
    <property type="entry name" value="WD40/YVTN_repeat-like_dom_sf"/>
</dbReference>
<sequence length="294" mass="33730">MNLDKILHIFILISFSILTGCKTIENKNELPLRQTFQVVNTELITPTLSQISGIAISNGNDKVWVHESTVNDPYIYSYNVNNGKLLDKIFVRGTSIGWEDLSTSHIDGKVMIHIGDTGNPDLKRESIQVYSFNECDIFDNFVAPTVKEYLYPHNKPRDIKGLIVHESSEQYYFFSYDERGCEIFTMPVETKNGTLKKVGELNLKNVRSVDISDNGQHLAIIADESVHIWDLKNDKSLIYNLMYNHPIFSKTSMKSDYKGVCFKEDNSFILISKAKHKEALILRNFKQEYVSMNL</sequence>
<keyword evidence="2" id="KW-1185">Reference proteome</keyword>
<accession>A0A7X8SNZ6</accession>
<evidence type="ECO:0008006" key="3">
    <source>
        <dbReference type="Google" id="ProtNLM"/>
    </source>
</evidence>
<dbReference type="Proteomes" id="UP000585050">
    <property type="component" value="Unassembled WGS sequence"/>
</dbReference>
<reference evidence="1 2" key="1">
    <citation type="submission" date="2020-04" db="EMBL/GenBank/DDBJ databases">
        <title>Flammeovirga sp. SR4, a novel species isolated from seawater.</title>
        <authorList>
            <person name="Wang X."/>
        </authorList>
    </citation>
    <scope>NUCLEOTIDE SEQUENCE [LARGE SCALE GENOMIC DNA]</scope>
    <source>
        <strain evidence="1 2">SR4</strain>
    </source>
</reference>
<evidence type="ECO:0000313" key="1">
    <source>
        <dbReference type="EMBL" id="NLR93672.1"/>
    </source>
</evidence>
<gene>
    <name evidence="1" type="ORF">HGP29_20905</name>
</gene>